<protein>
    <submittedName>
        <fullName evidence="2">Uncharacterized protein</fullName>
    </submittedName>
</protein>
<evidence type="ECO:0000313" key="1">
    <source>
        <dbReference type="Proteomes" id="UP000887574"/>
    </source>
</evidence>
<dbReference type="AlphaFoldDB" id="A0A915CQW1"/>
<name>A0A915CQW1_9BILA</name>
<evidence type="ECO:0000313" key="2">
    <source>
        <dbReference type="WBParaSite" id="jg11546"/>
    </source>
</evidence>
<reference evidence="2" key="1">
    <citation type="submission" date="2022-11" db="UniProtKB">
        <authorList>
            <consortium name="WormBaseParasite"/>
        </authorList>
    </citation>
    <scope>IDENTIFICATION</scope>
</reference>
<dbReference type="InterPro" id="IPR053209">
    <property type="entry name" value="Gramillin-biosynth_MTr"/>
</dbReference>
<sequence length="112" mass="12660">MGKSAYGMRYWEPASYLFAELRSNFRHNKEATSYIERTQSRLKETKGKYKLGDLYRQAVDNGCQNLDVADYVGPIKVSDLADKGRGVITTRDVVKGTLLLVSKAFSLLMKIC</sequence>
<keyword evidence="1" id="KW-1185">Reference proteome</keyword>
<dbReference type="PANTHER" id="PTHR47643">
    <property type="entry name" value="TPR DOMAIN PROTEIN (AFU_ORTHOLOGUE AFUA_5G12710)"/>
    <property type="match status" value="1"/>
</dbReference>
<accession>A0A915CQW1</accession>
<proteinExistence type="predicted"/>
<dbReference type="PANTHER" id="PTHR47643:SF2">
    <property type="entry name" value="TPR DOMAIN PROTEIN (AFU_ORTHOLOGUE AFUA_5G12710)"/>
    <property type="match status" value="1"/>
</dbReference>
<organism evidence="1 2">
    <name type="scientific">Ditylenchus dipsaci</name>
    <dbReference type="NCBI Taxonomy" id="166011"/>
    <lineage>
        <taxon>Eukaryota</taxon>
        <taxon>Metazoa</taxon>
        <taxon>Ecdysozoa</taxon>
        <taxon>Nematoda</taxon>
        <taxon>Chromadorea</taxon>
        <taxon>Rhabditida</taxon>
        <taxon>Tylenchina</taxon>
        <taxon>Tylenchomorpha</taxon>
        <taxon>Sphaerularioidea</taxon>
        <taxon>Anguinidae</taxon>
        <taxon>Anguininae</taxon>
        <taxon>Ditylenchus</taxon>
    </lineage>
</organism>
<dbReference type="Proteomes" id="UP000887574">
    <property type="component" value="Unplaced"/>
</dbReference>
<dbReference type="WBParaSite" id="jg11546">
    <property type="protein sequence ID" value="jg11546"/>
    <property type="gene ID" value="jg11546"/>
</dbReference>